<keyword evidence="3" id="KW-1185">Reference proteome</keyword>
<proteinExistence type="predicted"/>
<feature type="region of interest" description="Disordered" evidence="1">
    <location>
        <begin position="213"/>
        <end position="256"/>
    </location>
</feature>
<dbReference type="EMBL" id="CP011269">
    <property type="protein sequence ID" value="ALI25982.1"/>
    <property type="molecule type" value="Genomic_DNA"/>
</dbReference>
<dbReference type="KEGG" id="mft:XA26_21370"/>
<evidence type="ECO:0000256" key="1">
    <source>
        <dbReference type="SAM" id="MobiDB-lite"/>
    </source>
</evidence>
<dbReference type="RefSeq" id="WP_131811490.1">
    <property type="nucleotide sequence ID" value="NZ_CP011269.1"/>
</dbReference>
<evidence type="ECO:0000313" key="2">
    <source>
        <dbReference type="EMBL" id="ALI25982.1"/>
    </source>
</evidence>
<organism evidence="2 3">
    <name type="scientific">Mycolicibacterium fortuitum</name>
    <name type="common">Mycobacterium fortuitum</name>
    <dbReference type="NCBI Taxonomy" id="1766"/>
    <lineage>
        <taxon>Bacteria</taxon>
        <taxon>Bacillati</taxon>
        <taxon>Actinomycetota</taxon>
        <taxon>Actinomycetes</taxon>
        <taxon>Mycobacteriales</taxon>
        <taxon>Mycobacteriaceae</taxon>
        <taxon>Mycolicibacterium</taxon>
    </lineage>
</organism>
<dbReference type="STRING" id="1766.XA26_21370"/>
<dbReference type="Proteomes" id="UP000057134">
    <property type="component" value="Chromosome"/>
</dbReference>
<reference evidence="2 3" key="1">
    <citation type="journal article" date="2015" name="MBio">
        <title>Enzymatic Degradation of Phenazines Can Generate Energy and Protect Sensitive Organisms from Toxicity.</title>
        <authorList>
            <person name="Costa K.C."/>
            <person name="Bergkessel M."/>
            <person name="Saunders S."/>
            <person name="Korlach J."/>
            <person name="Newman D.K."/>
        </authorList>
    </citation>
    <scope>NUCLEOTIDE SEQUENCE [LARGE SCALE GENOMIC DNA]</scope>
    <source>
        <strain evidence="2 3">CT6</strain>
    </source>
</reference>
<dbReference type="PATRIC" id="fig|1766.6.peg.2124"/>
<gene>
    <name evidence="2" type="ORF">XA26_21370</name>
</gene>
<evidence type="ECO:0000313" key="3">
    <source>
        <dbReference type="Proteomes" id="UP000057134"/>
    </source>
</evidence>
<name>A0A0N9XZV8_MYCFO</name>
<protein>
    <submittedName>
        <fullName evidence="2">Uncharacterized protein</fullName>
    </submittedName>
</protein>
<dbReference type="AlphaFoldDB" id="A0A0N9XZV8"/>
<sequence>MTSNAVRQPDERQRAMQAVELRVQGQTYAQIADALRYGDESGARHAVSRLLARREAEGIDELRAVHSARLEGVLSAHWPAATSGDTDAARIVLQTLDRIAKLYGLDAPTRVAVGSEPLTTIGFANEAARLIESIASMGGTDDLLRSLPDGAGHAMIAAREPAALPVSAPGIALGDDGEGWSNIGGPDPEPVAHPLAVPMIDAEPEPLTVSEVEPQPVADEQPAEAEVTALPTPTPRVHPMARRISDRYDPLAGWQR</sequence>
<accession>A0A0N9XZV8</accession>